<dbReference type="EC" id="2.7.1.180" evidence="2"/>
<comment type="catalytic activity">
    <reaction evidence="10">
        <text>L-threonyl-[protein] + FAD = FMN-L-threonyl-[protein] + AMP + H(+)</text>
        <dbReference type="Rhea" id="RHEA:36847"/>
        <dbReference type="Rhea" id="RHEA-COMP:11060"/>
        <dbReference type="Rhea" id="RHEA-COMP:11061"/>
        <dbReference type="ChEBI" id="CHEBI:15378"/>
        <dbReference type="ChEBI" id="CHEBI:30013"/>
        <dbReference type="ChEBI" id="CHEBI:57692"/>
        <dbReference type="ChEBI" id="CHEBI:74257"/>
        <dbReference type="ChEBI" id="CHEBI:456215"/>
        <dbReference type="EC" id="2.7.1.180"/>
    </reaction>
</comment>
<dbReference type="InterPro" id="IPR024932">
    <property type="entry name" value="ApbE"/>
</dbReference>
<comment type="cofactor">
    <cofactor evidence="1">
        <name>Mg(2+)</name>
        <dbReference type="ChEBI" id="CHEBI:18420"/>
    </cofactor>
</comment>
<protein>
    <recommendedName>
        <fullName evidence="3">FAD:protein FMN transferase</fullName>
        <ecNumber evidence="2">2.7.1.180</ecNumber>
    </recommendedName>
    <alternativeName>
        <fullName evidence="9">Flavin transferase</fullName>
    </alternativeName>
</protein>
<dbReference type="Pfam" id="PF02424">
    <property type="entry name" value="ApbE"/>
    <property type="match status" value="2"/>
</dbReference>
<accession>A0A6J7CQW9</accession>
<evidence type="ECO:0000256" key="1">
    <source>
        <dbReference type="ARBA" id="ARBA00001946"/>
    </source>
</evidence>
<name>A0A6J7CQW9_9ZZZZ</name>
<dbReference type="GO" id="GO:0016740">
    <property type="term" value="F:transferase activity"/>
    <property type="evidence" value="ECO:0007669"/>
    <property type="project" value="UniProtKB-KW"/>
</dbReference>
<dbReference type="AlphaFoldDB" id="A0A6J7CQW9"/>
<evidence type="ECO:0000256" key="4">
    <source>
        <dbReference type="ARBA" id="ARBA00022630"/>
    </source>
</evidence>
<keyword evidence="7" id="KW-0274">FAD</keyword>
<evidence type="ECO:0000256" key="10">
    <source>
        <dbReference type="ARBA" id="ARBA00048540"/>
    </source>
</evidence>
<gene>
    <name evidence="11" type="ORF">UFOPK3364_00247</name>
</gene>
<reference evidence="11" key="1">
    <citation type="submission" date="2020-05" db="EMBL/GenBank/DDBJ databases">
        <authorList>
            <person name="Chiriac C."/>
            <person name="Salcher M."/>
            <person name="Ghai R."/>
            <person name="Kavagutti S V."/>
        </authorList>
    </citation>
    <scope>NUCLEOTIDE SEQUENCE</scope>
</reference>
<dbReference type="SUPFAM" id="SSF143631">
    <property type="entry name" value="ApbE-like"/>
    <property type="match status" value="1"/>
</dbReference>
<evidence type="ECO:0000256" key="5">
    <source>
        <dbReference type="ARBA" id="ARBA00022679"/>
    </source>
</evidence>
<evidence type="ECO:0000313" key="11">
    <source>
        <dbReference type="EMBL" id="CAB4861012.1"/>
    </source>
</evidence>
<dbReference type="EMBL" id="CAFBLO010000013">
    <property type="protein sequence ID" value="CAB4861012.1"/>
    <property type="molecule type" value="Genomic_DNA"/>
</dbReference>
<evidence type="ECO:0000256" key="2">
    <source>
        <dbReference type="ARBA" id="ARBA00011955"/>
    </source>
</evidence>
<keyword evidence="4" id="KW-0285">Flavoprotein</keyword>
<keyword evidence="5" id="KW-0808">Transferase</keyword>
<dbReference type="PANTHER" id="PTHR30040:SF2">
    <property type="entry name" value="FAD:PROTEIN FMN TRANSFERASE"/>
    <property type="match status" value="1"/>
</dbReference>
<sequence length="255" mass="27136">MTVDVWEAMGTVVSLRIPDTLAHTRGPAVDGVTRVIDSLEREYSLYMDDSPISQLARGEVTLESMSADFRDTYSRAIEWRNDTGGAFTPHRGDGVIDLSGIVKADAIAAGAVVLRAHGITDFSLNFGGDIIVAGDDRTWPVAIGHPTDTLATLATVELTTSWCAIATSGTGDRGEHIWRSVNSGQHIIGATVVSDDIVASDVWATSIISGGSDAATSASQRGYAVMYVDDKLTIHANLLMRDLISEDTVPLFANV</sequence>
<dbReference type="PANTHER" id="PTHR30040">
    <property type="entry name" value="THIAMINE BIOSYNTHESIS LIPOPROTEIN APBE"/>
    <property type="match status" value="1"/>
</dbReference>
<dbReference type="GO" id="GO:0046872">
    <property type="term" value="F:metal ion binding"/>
    <property type="evidence" value="ECO:0007669"/>
    <property type="project" value="UniProtKB-KW"/>
</dbReference>
<organism evidence="11">
    <name type="scientific">freshwater metagenome</name>
    <dbReference type="NCBI Taxonomy" id="449393"/>
    <lineage>
        <taxon>unclassified sequences</taxon>
        <taxon>metagenomes</taxon>
        <taxon>ecological metagenomes</taxon>
    </lineage>
</organism>
<keyword evidence="8" id="KW-0460">Magnesium</keyword>
<evidence type="ECO:0000256" key="9">
    <source>
        <dbReference type="ARBA" id="ARBA00031306"/>
    </source>
</evidence>
<proteinExistence type="predicted"/>
<evidence type="ECO:0000256" key="6">
    <source>
        <dbReference type="ARBA" id="ARBA00022723"/>
    </source>
</evidence>
<keyword evidence="6" id="KW-0479">Metal-binding</keyword>
<dbReference type="Gene3D" id="3.10.520.10">
    <property type="entry name" value="ApbE-like domains"/>
    <property type="match status" value="2"/>
</dbReference>
<evidence type="ECO:0000256" key="3">
    <source>
        <dbReference type="ARBA" id="ARBA00016337"/>
    </source>
</evidence>
<evidence type="ECO:0000256" key="7">
    <source>
        <dbReference type="ARBA" id="ARBA00022827"/>
    </source>
</evidence>
<dbReference type="InterPro" id="IPR003374">
    <property type="entry name" value="ApbE-like_sf"/>
</dbReference>
<evidence type="ECO:0000256" key="8">
    <source>
        <dbReference type="ARBA" id="ARBA00022842"/>
    </source>
</evidence>